<dbReference type="InterPro" id="IPR025714">
    <property type="entry name" value="Methyltranfer_dom"/>
</dbReference>
<dbReference type="Pfam" id="PF13679">
    <property type="entry name" value="Methyltransf_32"/>
    <property type="match status" value="1"/>
</dbReference>
<feature type="domain" description="Methyltransferase" evidence="1">
    <location>
        <begin position="156"/>
        <end position="293"/>
    </location>
</feature>
<dbReference type="PANTHER" id="PTHR13369">
    <property type="match status" value="1"/>
</dbReference>
<dbReference type="GO" id="GO:0005737">
    <property type="term" value="C:cytoplasm"/>
    <property type="evidence" value="ECO:0007669"/>
    <property type="project" value="TreeGrafter"/>
</dbReference>
<comment type="caution">
    <text evidence="2">The sequence shown here is derived from an EMBL/GenBank/DDBJ whole genome shotgun (WGS) entry which is preliminary data.</text>
</comment>
<dbReference type="InterPro" id="IPR029063">
    <property type="entry name" value="SAM-dependent_MTases_sf"/>
</dbReference>
<dbReference type="GO" id="GO:0032259">
    <property type="term" value="P:methylation"/>
    <property type="evidence" value="ECO:0007669"/>
    <property type="project" value="UniProtKB-KW"/>
</dbReference>
<keyword evidence="2" id="KW-0489">Methyltransferase</keyword>
<dbReference type="Proteomes" id="UP000823886">
    <property type="component" value="Unassembled WGS sequence"/>
</dbReference>
<evidence type="ECO:0000313" key="2">
    <source>
        <dbReference type="EMBL" id="HJC64955.1"/>
    </source>
</evidence>
<protein>
    <submittedName>
        <fullName evidence="2">SAM-dependent methyltransferase</fullName>
    </submittedName>
</protein>
<proteinExistence type="predicted"/>
<dbReference type="AlphaFoldDB" id="A0A9D2PRZ2"/>
<organism evidence="2 3">
    <name type="scientific">Candidatus Blautia merdavium</name>
    <dbReference type="NCBI Taxonomy" id="2838494"/>
    <lineage>
        <taxon>Bacteria</taxon>
        <taxon>Bacillati</taxon>
        <taxon>Bacillota</taxon>
        <taxon>Clostridia</taxon>
        <taxon>Lachnospirales</taxon>
        <taxon>Lachnospiraceae</taxon>
        <taxon>Blautia</taxon>
    </lineage>
</organism>
<accession>A0A9D2PRZ2</accession>
<name>A0A9D2PRZ2_9FIRM</name>
<dbReference type="CDD" id="cd02440">
    <property type="entry name" value="AdoMet_MTases"/>
    <property type="match status" value="1"/>
</dbReference>
<dbReference type="Gene3D" id="3.40.50.150">
    <property type="entry name" value="Vaccinia Virus protein VP39"/>
    <property type="match status" value="1"/>
</dbReference>
<reference evidence="2" key="2">
    <citation type="submission" date="2021-04" db="EMBL/GenBank/DDBJ databases">
        <authorList>
            <person name="Gilroy R."/>
        </authorList>
    </citation>
    <scope>NUCLEOTIDE SEQUENCE</scope>
    <source>
        <strain evidence="2">ChiBcec2-3848</strain>
    </source>
</reference>
<dbReference type="GO" id="GO:0008168">
    <property type="term" value="F:methyltransferase activity"/>
    <property type="evidence" value="ECO:0007669"/>
    <property type="project" value="UniProtKB-KW"/>
</dbReference>
<dbReference type="EMBL" id="DWVZ01000220">
    <property type="protein sequence ID" value="HJC64955.1"/>
    <property type="molecule type" value="Genomic_DNA"/>
</dbReference>
<gene>
    <name evidence="2" type="ORF">H9753_15285</name>
</gene>
<evidence type="ECO:0000313" key="3">
    <source>
        <dbReference type="Proteomes" id="UP000823886"/>
    </source>
</evidence>
<evidence type="ECO:0000259" key="1">
    <source>
        <dbReference type="Pfam" id="PF13679"/>
    </source>
</evidence>
<sequence>MTDIKEFLDQYTDRDLKRILISNARASEGTRKIQVRPIQVRDQLLFQMTRTIGTQEFHENFQKEALVAQLQEEMERNFRQLQLESRRAQGTVLVSKKGKMTIKVKEIRGKEKEAFPQMLSHNRTKNYVLKEGVPVPWLIDLGVMSRDGKIRNARYDKFKQLNRFLEFIEDILPRLPKDREVQIIDFGCGKSYLTFAMYYYLKELKGYDIRVTGLDLKADVIRHCSELAVKYGYDKLRFLQGDIASYEGTDQVDMVVTLHACDTATDHALAKAVNWGASVILFVPCCQHELNRQVKNEVLAPVLKYGILKERFAAILTDGLRAQMLESAGYDTQILEFIDMEHTPKNLLIRAVRNQKKKENHQQQKAWEDCARAFGVSPSLEQLLFQRDREDHE</sequence>
<keyword evidence="2" id="KW-0808">Transferase</keyword>
<dbReference type="SUPFAM" id="SSF53335">
    <property type="entry name" value="S-adenosyl-L-methionine-dependent methyltransferases"/>
    <property type="match status" value="1"/>
</dbReference>
<reference evidence="2" key="1">
    <citation type="journal article" date="2021" name="PeerJ">
        <title>Extensive microbial diversity within the chicken gut microbiome revealed by metagenomics and culture.</title>
        <authorList>
            <person name="Gilroy R."/>
            <person name="Ravi A."/>
            <person name="Getino M."/>
            <person name="Pursley I."/>
            <person name="Horton D.L."/>
            <person name="Alikhan N.F."/>
            <person name="Baker D."/>
            <person name="Gharbi K."/>
            <person name="Hall N."/>
            <person name="Watson M."/>
            <person name="Adriaenssens E.M."/>
            <person name="Foster-Nyarko E."/>
            <person name="Jarju S."/>
            <person name="Secka A."/>
            <person name="Antonio M."/>
            <person name="Oren A."/>
            <person name="Chaudhuri R.R."/>
            <person name="La Ragione R."/>
            <person name="Hildebrand F."/>
            <person name="Pallen M.J."/>
        </authorList>
    </citation>
    <scope>NUCLEOTIDE SEQUENCE</scope>
    <source>
        <strain evidence="2">ChiBcec2-3848</strain>
    </source>
</reference>
<dbReference type="PANTHER" id="PTHR13369:SF3">
    <property type="entry name" value="METHYLTRANSFERASE DOMAIN-CONTAINING PROTEIN"/>
    <property type="match status" value="1"/>
</dbReference>